<accession>A0A0U0W5Y4</accession>
<feature type="transmembrane region" description="Helical" evidence="1">
    <location>
        <begin position="51"/>
        <end position="70"/>
    </location>
</feature>
<evidence type="ECO:0000313" key="3">
    <source>
        <dbReference type="Proteomes" id="UP000198875"/>
    </source>
</evidence>
<keyword evidence="1" id="KW-0812">Transmembrane</keyword>
<reference evidence="2 3" key="1">
    <citation type="submission" date="2015-03" db="EMBL/GenBank/DDBJ databases">
        <authorList>
            <person name="Murphy D."/>
        </authorList>
    </citation>
    <scope>NUCLEOTIDE SEQUENCE [LARGE SCALE GENOMIC DNA]</scope>
    <source>
        <strain evidence="2 3">DSM 44277</strain>
    </source>
</reference>
<proteinExistence type="predicted"/>
<gene>
    <name evidence="2" type="ORF">BN971_00804</name>
</gene>
<dbReference type="AlphaFoldDB" id="A0A0U0W5Y4"/>
<evidence type="ECO:0000256" key="1">
    <source>
        <dbReference type="SAM" id="Phobius"/>
    </source>
</evidence>
<feature type="transmembrane region" description="Helical" evidence="1">
    <location>
        <begin position="25"/>
        <end position="45"/>
    </location>
</feature>
<dbReference type="RefSeq" id="WP_085181678.1">
    <property type="nucleotide sequence ID" value="NZ_CSTD01000001.1"/>
</dbReference>
<organism evidence="2 3">
    <name type="scientific">Mycobacterium bohemicum DSM 44277</name>
    <dbReference type="NCBI Taxonomy" id="1236609"/>
    <lineage>
        <taxon>Bacteria</taxon>
        <taxon>Bacillati</taxon>
        <taxon>Actinomycetota</taxon>
        <taxon>Actinomycetes</taxon>
        <taxon>Mycobacteriales</taxon>
        <taxon>Mycobacteriaceae</taxon>
        <taxon>Mycobacterium</taxon>
    </lineage>
</organism>
<keyword evidence="1" id="KW-1133">Transmembrane helix</keyword>
<protein>
    <submittedName>
        <fullName evidence="2">UsfY protein</fullName>
    </submittedName>
</protein>
<keyword evidence="1" id="KW-0472">Membrane</keyword>
<dbReference type="EMBL" id="CSTD01000001">
    <property type="protein sequence ID" value="CPR06556.1"/>
    <property type="molecule type" value="Genomic_DNA"/>
</dbReference>
<evidence type="ECO:0000313" key="2">
    <source>
        <dbReference type="EMBL" id="CPR06556.1"/>
    </source>
</evidence>
<dbReference type="Proteomes" id="UP000198875">
    <property type="component" value="Unassembled WGS sequence"/>
</dbReference>
<name>A0A0U0W5Y4_MYCBE</name>
<sequence length="90" mass="9527">MGQITRPTPVQDWTPDQDSPRAPGLLTVAAAALSFAVCVATFALGHAGAGVAAGIVALLALGAGLAWLSMDRRRFRQAERDWLVQHHPAR</sequence>